<dbReference type="PROSITE" id="PS51186">
    <property type="entry name" value="GNAT"/>
    <property type="match status" value="1"/>
</dbReference>
<reference evidence="2 3" key="1">
    <citation type="submission" date="2019-10" db="EMBL/GenBank/DDBJ databases">
        <title>Thermopilla bonchosmolovskayae gen. nov., sp. nov., a moderately thermophilic Chloroflexi bacterium from a Chukotka hot spring (Arctic, Russia), representing a novel classis Thermopillaia, which include previously uncultivated lineage OLB14.</title>
        <authorList>
            <person name="Kochetkova T.V."/>
            <person name="Zayulina K.S."/>
            <person name="Zhigarkov V.S."/>
            <person name="Minaev N.V."/>
            <person name="Novikov A."/>
            <person name="Toshchakov S.V."/>
            <person name="Elcheninov A.G."/>
            <person name="Kublanov I.V."/>
        </authorList>
    </citation>
    <scope>NUCLEOTIDE SEQUENCE [LARGE SCALE GENOMIC DNA]</scope>
    <source>
        <strain evidence="2 3">3753O</strain>
    </source>
</reference>
<accession>A0ABX6BYQ8</accession>
<dbReference type="EMBL" id="CP042829">
    <property type="protein sequence ID" value="QFG01883.1"/>
    <property type="molecule type" value="Genomic_DNA"/>
</dbReference>
<name>A0ABX6BYQ8_9CHLR</name>
<dbReference type="SUPFAM" id="SSF55729">
    <property type="entry name" value="Acyl-CoA N-acyltransferases (Nat)"/>
    <property type="match status" value="1"/>
</dbReference>
<dbReference type="RefSeq" id="WP_158065828.1">
    <property type="nucleotide sequence ID" value="NZ_CP042829.1"/>
</dbReference>
<dbReference type="InterPro" id="IPR016181">
    <property type="entry name" value="Acyl_CoA_acyltransferase"/>
</dbReference>
<protein>
    <submittedName>
        <fullName evidence="2">GNAT family N-acetyltransferase</fullName>
    </submittedName>
</protein>
<sequence>MADLAGNLAVRGERVELVPARPGSLAVVRLKDGRNIGRLEVLPGGLGELIAWELCIDEAERGYGAGSEAARLFALAASQAGWTRLRARAHPQFGLSVYFWMRMGFRPLHGEGPEGGIWFVRRLT</sequence>
<dbReference type="Gene3D" id="3.40.630.30">
    <property type="match status" value="1"/>
</dbReference>
<feature type="domain" description="N-acetyltransferase" evidence="1">
    <location>
        <begin position="1"/>
        <end position="124"/>
    </location>
</feature>
<dbReference type="Proteomes" id="UP000326331">
    <property type="component" value="Chromosome"/>
</dbReference>
<keyword evidence="3" id="KW-1185">Reference proteome</keyword>
<proteinExistence type="predicted"/>
<evidence type="ECO:0000313" key="2">
    <source>
        <dbReference type="EMBL" id="QFG01883.1"/>
    </source>
</evidence>
<dbReference type="InterPro" id="IPR000182">
    <property type="entry name" value="GNAT_dom"/>
</dbReference>
<evidence type="ECO:0000259" key="1">
    <source>
        <dbReference type="PROSITE" id="PS51186"/>
    </source>
</evidence>
<evidence type="ECO:0000313" key="3">
    <source>
        <dbReference type="Proteomes" id="UP000326331"/>
    </source>
</evidence>
<gene>
    <name evidence="2" type="ORF">Tbon_00675</name>
</gene>
<organism evidence="2 3">
    <name type="scientific">Tepidiforma bonchosmolovskayae</name>
    <dbReference type="NCBI Taxonomy" id="2601677"/>
    <lineage>
        <taxon>Bacteria</taxon>
        <taxon>Bacillati</taxon>
        <taxon>Chloroflexota</taxon>
        <taxon>Tepidiformia</taxon>
        <taxon>Tepidiformales</taxon>
        <taxon>Tepidiformaceae</taxon>
        <taxon>Tepidiforma</taxon>
    </lineage>
</organism>